<protein>
    <recommendedName>
        <fullName evidence="1">DUF5105 domain-containing protein</fullName>
    </recommendedName>
</protein>
<dbReference type="EMBL" id="CP013331">
    <property type="protein sequence ID" value="ALQ40149.1"/>
    <property type="molecule type" value="Genomic_DNA"/>
</dbReference>
<dbReference type="OrthoDB" id="87740at2"/>
<name>A0A0S2ZMG1_9FUSO</name>
<dbReference type="PROSITE" id="PS51257">
    <property type="entry name" value="PROKAR_LIPOPROTEIN"/>
    <property type="match status" value="1"/>
</dbReference>
<dbReference type="Pfam" id="PF17118">
    <property type="entry name" value="DUF5105"/>
    <property type="match status" value="1"/>
</dbReference>
<feature type="domain" description="DUF5105" evidence="1">
    <location>
        <begin position="24"/>
        <end position="151"/>
    </location>
</feature>
<organism evidence="2">
    <name type="scientific">Fusobacterium hwasookii ChDC F174</name>
    <dbReference type="NCBI Taxonomy" id="1307442"/>
    <lineage>
        <taxon>Bacteria</taxon>
        <taxon>Fusobacteriati</taxon>
        <taxon>Fusobacteriota</taxon>
        <taxon>Fusobacteriia</taxon>
        <taxon>Fusobacteriales</taxon>
        <taxon>Fusobacteriaceae</taxon>
        <taxon>Fusobacterium</taxon>
    </lineage>
</organism>
<evidence type="ECO:0000313" key="2">
    <source>
        <dbReference type="EMBL" id="ALQ40149.1"/>
    </source>
</evidence>
<reference evidence="2 3" key="1">
    <citation type="submission" date="2015-11" db="EMBL/GenBank/DDBJ databases">
        <authorList>
            <person name="Zhang Y."/>
            <person name="Guo Z."/>
        </authorList>
    </citation>
    <scope>NUCLEOTIDE SEQUENCE [LARGE SCALE GENOMIC DNA]</scope>
    <source>
        <strain evidence="2 3">ChDC F174</strain>
    </source>
</reference>
<proteinExistence type="predicted"/>
<dbReference type="InterPro" id="IPR031343">
    <property type="entry name" value="DUF5105"/>
</dbReference>
<accession>A0A0S2ZMG1</accession>
<evidence type="ECO:0000313" key="3">
    <source>
        <dbReference type="Proteomes" id="UP000063275"/>
    </source>
</evidence>
<dbReference type="RefSeq" id="WP_005915339.1">
    <property type="nucleotide sequence ID" value="NZ_ATKF01000017.1"/>
</dbReference>
<dbReference type="Proteomes" id="UP000063275">
    <property type="component" value="Chromosome"/>
</dbReference>
<dbReference type="AlphaFoldDB" id="A0A0S2ZMG1"/>
<evidence type="ECO:0000259" key="1">
    <source>
        <dbReference type="Pfam" id="PF17118"/>
    </source>
</evidence>
<gene>
    <name evidence="2" type="ORF">RN87_06340</name>
</gene>
<dbReference type="KEGG" id="fhw:RN87_06340"/>
<sequence length="172" mass="19857">MKKIFRYVLLSFVLLILVACGKKASEKAFDEKFKEVKEQVTKNEQINLESRELLGKIFDKATYKVNKVEENGDNSQLDVTIKAVNLKKYIDEVSAYLQATTNPETTEEEINKIAIEYFTELLKNEKDLEINETNIQIQMQKVDGKWEIKNPEDLYIGLYGGNGEVKDLPDRN</sequence>